<dbReference type="InterPro" id="IPR009057">
    <property type="entry name" value="Homeodomain-like_sf"/>
</dbReference>
<evidence type="ECO:0000256" key="1">
    <source>
        <dbReference type="ARBA" id="ARBA00023125"/>
    </source>
</evidence>
<evidence type="ECO:0000256" key="3">
    <source>
        <dbReference type="SAM" id="MobiDB-lite"/>
    </source>
</evidence>
<reference evidence="5 6" key="1">
    <citation type="submission" date="2023-08" db="EMBL/GenBank/DDBJ databases">
        <title>Implementing the SeqCode for naming new Mesorhizobium species isolated from Vachellia karroo root nodules.</title>
        <authorList>
            <person name="Van Lill M."/>
        </authorList>
    </citation>
    <scope>NUCLEOTIDE SEQUENCE [LARGE SCALE GENOMIC DNA]</scope>
    <source>
        <strain evidence="5 6">VK24D</strain>
    </source>
</reference>
<dbReference type="Proteomes" id="UP001287059">
    <property type="component" value="Unassembled WGS sequence"/>
</dbReference>
<evidence type="ECO:0000256" key="2">
    <source>
        <dbReference type="PROSITE-ProRule" id="PRU00335"/>
    </source>
</evidence>
<dbReference type="SUPFAM" id="SSF46689">
    <property type="entry name" value="Homeodomain-like"/>
    <property type="match status" value="1"/>
</dbReference>
<feature type="compositionally biased region" description="Polar residues" evidence="3">
    <location>
        <begin position="1"/>
        <end position="10"/>
    </location>
</feature>
<feature type="domain" description="HTH tetR-type" evidence="4">
    <location>
        <begin position="26"/>
        <end position="84"/>
    </location>
</feature>
<proteinExistence type="predicted"/>
<protein>
    <submittedName>
        <fullName evidence="5">TetR/AcrR family transcriptional regulator</fullName>
    </submittedName>
</protein>
<dbReference type="InterPro" id="IPR001647">
    <property type="entry name" value="HTH_TetR"/>
</dbReference>
<evidence type="ECO:0000313" key="5">
    <source>
        <dbReference type="EMBL" id="MDX8477231.1"/>
    </source>
</evidence>
<accession>A0ABU4XSA0</accession>
<dbReference type="PROSITE" id="PS50977">
    <property type="entry name" value="HTH_TETR_2"/>
    <property type="match status" value="1"/>
</dbReference>
<feature type="region of interest" description="Disordered" evidence="3">
    <location>
        <begin position="1"/>
        <end position="27"/>
    </location>
</feature>
<feature type="DNA-binding region" description="H-T-H motif" evidence="2">
    <location>
        <begin position="47"/>
        <end position="66"/>
    </location>
</feature>
<sequence>MDVSRQQAASNDEAGQAPAAEKGPRARTKRLMLETATRLMQSGVTPSVSEVAEAAEVSRATAYRYFPSQAALVQAVVDEGLGPILTWKSASNDPERRVAELFASAMPRIEAFEATFKAALKLSLEQWAKQQAGTLGSEPAFTRGHRIDLLKDAIAPLKGRLKPRQFKRLAQALSLTFGVEVLIVLKDIWGLDSRDMMAVAEWAAGALVRAAMVESEAKAGGLIAASKTGMSKIWFDQIGKPAADSSCDVSPQTRPPHIKE</sequence>
<dbReference type="EMBL" id="JAVIIW010000002">
    <property type="protein sequence ID" value="MDX8477231.1"/>
    <property type="molecule type" value="Genomic_DNA"/>
</dbReference>
<evidence type="ECO:0000313" key="6">
    <source>
        <dbReference type="Proteomes" id="UP001287059"/>
    </source>
</evidence>
<dbReference type="InterPro" id="IPR023772">
    <property type="entry name" value="DNA-bd_HTH_TetR-type_CS"/>
</dbReference>
<keyword evidence="1 2" id="KW-0238">DNA-binding</keyword>
<gene>
    <name evidence="5" type="ORF">RFN28_01920</name>
</gene>
<organism evidence="5 6">
    <name type="scientific">Mesorhizobium album</name>
    <dbReference type="NCBI Taxonomy" id="3072314"/>
    <lineage>
        <taxon>Bacteria</taxon>
        <taxon>Pseudomonadati</taxon>
        <taxon>Pseudomonadota</taxon>
        <taxon>Alphaproteobacteria</taxon>
        <taxon>Hyphomicrobiales</taxon>
        <taxon>Phyllobacteriaceae</taxon>
        <taxon>Mesorhizobium</taxon>
    </lineage>
</organism>
<keyword evidence="6" id="KW-1185">Reference proteome</keyword>
<dbReference type="Gene3D" id="1.10.357.10">
    <property type="entry name" value="Tetracycline Repressor, domain 2"/>
    <property type="match status" value="1"/>
</dbReference>
<dbReference type="Pfam" id="PF00440">
    <property type="entry name" value="TetR_N"/>
    <property type="match status" value="1"/>
</dbReference>
<comment type="caution">
    <text evidence="5">The sequence shown here is derived from an EMBL/GenBank/DDBJ whole genome shotgun (WGS) entry which is preliminary data.</text>
</comment>
<dbReference type="PROSITE" id="PS01081">
    <property type="entry name" value="HTH_TETR_1"/>
    <property type="match status" value="1"/>
</dbReference>
<name>A0ABU4XSA0_9HYPH</name>
<evidence type="ECO:0000259" key="4">
    <source>
        <dbReference type="PROSITE" id="PS50977"/>
    </source>
</evidence>